<dbReference type="EMBL" id="QOIL01000028">
    <property type="protein sequence ID" value="RCG22409.1"/>
    <property type="molecule type" value="Genomic_DNA"/>
</dbReference>
<keyword evidence="3" id="KW-1185">Reference proteome</keyword>
<name>A0A367EXI6_9ACTN</name>
<organism evidence="2 3">
    <name type="scientific">Sphaerisporangium album</name>
    <dbReference type="NCBI Taxonomy" id="509200"/>
    <lineage>
        <taxon>Bacteria</taxon>
        <taxon>Bacillati</taxon>
        <taxon>Actinomycetota</taxon>
        <taxon>Actinomycetes</taxon>
        <taxon>Streptosporangiales</taxon>
        <taxon>Streptosporangiaceae</taxon>
        <taxon>Sphaerisporangium</taxon>
    </lineage>
</organism>
<evidence type="ECO:0000313" key="2">
    <source>
        <dbReference type="EMBL" id="RCG22409.1"/>
    </source>
</evidence>
<sequence>MASQLTNKEIIDPERPFANSPSEHFGDGPKGIVIPAAQAVKGYSKKDVETAYKTSKELLVAAYLDPKVLVDGRTDGFADMLDPEQRKHFLKDLDNKDPSKNTRGWVTSFAPGFVDLVGDVIKVKGTISAISAVEDGDRQINVLWDYRIVYAVRPKGKSTPVDRTMQHVKGAFQFWRDEPKGKLRHWIGDTSYETFNSLCEPDDDFLRPDFYSNGGGTGPEDDPYDEASPKLPDGECGVSGDV</sequence>
<evidence type="ECO:0000313" key="3">
    <source>
        <dbReference type="Proteomes" id="UP000253094"/>
    </source>
</evidence>
<feature type="region of interest" description="Disordered" evidence="1">
    <location>
        <begin position="1"/>
        <end position="25"/>
    </location>
</feature>
<proteinExistence type="predicted"/>
<reference evidence="2 3" key="1">
    <citation type="submission" date="2018-06" db="EMBL/GenBank/DDBJ databases">
        <title>Sphaerisporangium craniellae sp. nov., isolated from a marine sponge in the South China Sea.</title>
        <authorList>
            <person name="Li L."/>
        </authorList>
    </citation>
    <scope>NUCLEOTIDE SEQUENCE [LARGE SCALE GENOMIC DNA]</scope>
    <source>
        <strain evidence="2 3">CCTCC AA 208026</strain>
    </source>
</reference>
<comment type="caution">
    <text evidence="2">The sequence shown here is derived from an EMBL/GenBank/DDBJ whole genome shotgun (WGS) entry which is preliminary data.</text>
</comment>
<protein>
    <submittedName>
        <fullName evidence="2">Uncharacterized protein</fullName>
    </submittedName>
</protein>
<gene>
    <name evidence="2" type="ORF">DQ384_35370</name>
</gene>
<dbReference type="AlphaFoldDB" id="A0A367EXI6"/>
<feature type="region of interest" description="Disordered" evidence="1">
    <location>
        <begin position="207"/>
        <end position="242"/>
    </location>
</feature>
<accession>A0A367EXI6</accession>
<dbReference type="Proteomes" id="UP000253094">
    <property type="component" value="Unassembled WGS sequence"/>
</dbReference>
<evidence type="ECO:0000256" key="1">
    <source>
        <dbReference type="SAM" id="MobiDB-lite"/>
    </source>
</evidence>